<accession>A0ABM8BUU3</accession>
<keyword evidence="5 8" id="KW-0804">Transcription</keyword>
<dbReference type="InterPro" id="IPR022691">
    <property type="entry name" value="Tscrpt_elong_fac_GreA/B_N"/>
</dbReference>
<dbReference type="EMBL" id="AP026933">
    <property type="protein sequence ID" value="BDT03445.1"/>
    <property type="molecule type" value="Genomic_DNA"/>
</dbReference>
<dbReference type="InterPro" id="IPR036953">
    <property type="entry name" value="GreA/GreB_C_sf"/>
</dbReference>
<dbReference type="Gene3D" id="1.10.287.180">
    <property type="entry name" value="Transcription elongation factor, GreA/GreB, N-terminal domain"/>
    <property type="match status" value="1"/>
</dbReference>
<sequence length="173" mass="19506">MSEINKNKEIIISEQGLEKLKTELYKRINVERESIKERLKAARADGDLSENADYTSAREEQGKNEARIQELETIITSAVILEEQKQRKNSNIKAVRVGSWVTIVKIKDGKIVSESEEKFKIVGSIESNPFEGLISNECPLAVSIMNCVVGDIVDIKGIKETYKVKIIEVKNQL</sequence>
<proteinExistence type="inferred from homology"/>
<evidence type="ECO:0000313" key="12">
    <source>
        <dbReference type="Proteomes" id="UP001163387"/>
    </source>
</evidence>
<evidence type="ECO:0000256" key="2">
    <source>
        <dbReference type="ARBA" id="ARBA00013729"/>
    </source>
</evidence>
<dbReference type="PANTHER" id="PTHR30437">
    <property type="entry name" value="TRANSCRIPTION ELONGATION FACTOR GREA"/>
    <property type="match status" value="1"/>
</dbReference>
<gene>
    <name evidence="8 11" type="primary">greA</name>
    <name evidence="11" type="ORF">SHM_10910</name>
</gene>
<feature type="domain" description="Transcription elongation factor GreA/GreB C-terminal" evidence="9">
    <location>
        <begin position="93"/>
        <end position="170"/>
    </location>
</feature>
<evidence type="ECO:0000256" key="8">
    <source>
        <dbReference type="HAMAP-Rule" id="MF_00105"/>
    </source>
</evidence>
<dbReference type="PROSITE" id="PS00829">
    <property type="entry name" value="GREAB_1"/>
    <property type="match status" value="1"/>
</dbReference>
<dbReference type="InterPro" id="IPR018151">
    <property type="entry name" value="TF_GreA/GreB_CS"/>
</dbReference>
<dbReference type="GO" id="GO:0003746">
    <property type="term" value="F:translation elongation factor activity"/>
    <property type="evidence" value="ECO:0007669"/>
    <property type="project" value="UniProtKB-KW"/>
</dbReference>
<dbReference type="Proteomes" id="UP001163387">
    <property type="component" value="Chromosome"/>
</dbReference>
<dbReference type="InterPro" id="IPR028624">
    <property type="entry name" value="Tscrpt_elong_fac_GreA/B"/>
</dbReference>
<reference evidence="11 12" key="1">
    <citation type="journal article" date="2022" name="Front. Microbiol.">
        <title>Male-killing mechanisms vary between Spiroplasma species.</title>
        <authorList>
            <person name="Arai H."/>
            <person name="Inoue M."/>
            <person name="Kageyama D."/>
        </authorList>
    </citation>
    <scope>NUCLEOTIDE SEQUENCE [LARGE SCALE GENOMIC DNA]</scope>
    <source>
        <strain evidence="12">sHm</strain>
    </source>
</reference>
<evidence type="ECO:0000256" key="5">
    <source>
        <dbReference type="ARBA" id="ARBA00023163"/>
    </source>
</evidence>
<dbReference type="SUPFAM" id="SSF46557">
    <property type="entry name" value="GreA transcript cleavage protein, N-terminal domain"/>
    <property type="match status" value="1"/>
</dbReference>
<dbReference type="Gene3D" id="3.10.50.30">
    <property type="entry name" value="Transcription elongation factor, GreA/GreB, C-terminal domain"/>
    <property type="match status" value="1"/>
</dbReference>
<dbReference type="Pfam" id="PF01272">
    <property type="entry name" value="GreA_GreB"/>
    <property type="match status" value="1"/>
</dbReference>
<protein>
    <recommendedName>
        <fullName evidence="2 8">Transcription elongation factor GreA</fullName>
    </recommendedName>
    <alternativeName>
        <fullName evidence="7 8">Transcript cleavage factor GreA</fullName>
    </alternativeName>
</protein>
<feature type="domain" description="Transcription elongation factor GreA/GreB N-terminal" evidence="10">
    <location>
        <begin position="10"/>
        <end position="80"/>
    </location>
</feature>
<evidence type="ECO:0000259" key="9">
    <source>
        <dbReference type="Pfam" id="PF01272"/>
    </source>
</evidence>
<dbReference type="Pfam" id="PF03449">
    <property type="entry name" value="GreA_GreB_N"/>
    <property type="match status" value="1"/>
</dbReference>
<keyword evidence="12" id="KW-1185">Reference proteome</keyword>
<keyword evidence="11" id="KW-0251">Elongation factor</keyword>
<evidence type="ECO:0000256" key="7">
    <source>
        <dbReference type="ARBA" id="ARBA00030776"/>
    </source>
</evidence>
<dbReference type="RefSeq" id="WP_281749433.1">
    <property type="nucleotide sequence ID" value="NZ_AP026933.1"/>
</dbReference>
<keyword evidence="4 8" id="KW-0238">DNA-binding</keyword>
<evidence type="ECO:0000256" key="6">
    <source>
        <dbReference type="ARBA" id="ARBA00024916"/>
    </source>
</evidence>
<keyword evidence="11" id="KW-0648">Protein biosynthesis</keyword>
<name>A0ABM8BUU3_9MOLU</name>
<dbReference type="PANTHER" id="PTHR30437:SF4">
    <property type="entry name" value="TRANSCRIPTION ELONGATION FACTOR GREA"/>
    <property type="match status" value="1"/>
</dbReference>
<dbReference type="InterPro" id="IPR036805">
    <property type="entry name" value="Tscrpt_elong_fac_GreA/B_N_sf"/>
</dbReference>
<evidence type="ECO:0000256" key="4">
    <source>
        <dbReference type="ARBA" id="ARBA00023125"/>
    </source>
</evidence>
<evidence type="ECO:0000313" key="11">
    <source>
        <dbReference type="EMBL" id="BDT03445.1"/>
    </source>
</evidence>
<dbReference type="InterPro" id="IPR001437">
    <property type="entry name" value="Tscrpt_elong_fac_GreA/B_C"/>
</dbReference>
<keyword evidence="3 8" id="KW-0805">Transcription regulation</keyword>
<evidence type="ECO:0000256" key="1">
    <source>
        <dbReference type="ARBA" id="ARBA00008213"/>
    </source>
</evidence>
<comment type="similarity">
    <text evidence="1 8">Belongs to the GreA/GreB family.</text>
</comment>
<dbReference type="HAMAP" id="MF_00105">
    <property type="entry name" value="GreA_GreB"/>
    <property type="match status" value="1"/>
</dbReference>
<evidence type="ECO:0000259" key="10">
    <source>
        <dbReference type="Pfam" id="PF03449"/>
    </source>
</evidence>
<dbReference type="PIRSF" id="PIRSF006092">
    <property type="entry name" value="GreA_GreB"/>
    <property type="match status" value="1"/>
</dbReference>
<dbReference type="InterPro" id="IPR023459">
    <property type="entry name" value="Tscrpt_elong_fac_GreA/B_fam"/>
</dbReference>
<dbReference type="SUPFAM" id="SSF54534">
    <property type="entry name" value="FKBP-like"/>
    <property type="match status" value="1"/>
</dbReference>
<organism evidence="11 12">
    <name type="scientific">Spiroplasma ixodetis</name>
    <dbReference type="NCBI Taxonomy" id="2141"/>
    <lineage>
        <taxon>Bacteria</taxon>
        <taxon>Bacillati</taxon>
        <taxon>Mycoplasmatota</taxon>
        <taxon>Mollicutes</taxon>
        <taxon>Entomoplasmatales</taxon>
        <taxon>Spiroplasmataceae</taxon>
        <taxon>Spiroplasma</taxon>
    </lineage>
</organism>
<comment type="function">
    <text evidence="6 8">Necessary for efficient RNA polymerase transcription elongation past template-encoded arresting sites. The arresting sites in DNA have the property of trapping a certain fraction of elongating RNA polymerases that pass through, resulting in locked ternary complexes. Cleavage of the nascent transcript by cleavage factors such as GreA or GreB allows the resumption of elongation from the new 3'terminus. GreA releases sequences of 2 to 3 nucleotides.</text>
</comment>
<evidence type="ECO:0000256" key="3">
    <source>
        <dbReference type="ARBA" id="ARBA00023015"/>
    </source>
</evidence>